<dbReference type="NCBIfam" id="TIGR03960">
    <property type="entry name" value="rSAM_fuse_unch"/>
    <property type="match status" value="1"/>
</dbReference>
<protein>
    <submittedName>
        <fullName evidence="2">TIGR03960 family B12-binding radical SAM protein</fullName>
    </submittedName>
</protein>
<evidence type="ECO:0000313" key="3">
    <source>
        <dbReference type="Proteomes" id="UP001461341"/>
    </source>
</evidence>
<dbReference type="SFLD" id="SFLDS00029">
    <property type="entry name" value="Radical_SAM"/>
    <property type="match status" value="1"/>
</dbReference>
<dbReference type="PANTHER" id="PTHR42731">
    <property type="entry name" value="SLL1084 PROTEIN"/>
    <property type="match status" value="1"/>
</dbReference>
<proteinExistence type="predicted"/>
<name>A0ABZ2YF64_9BACT</name>
<dbReference type="Proteomes" id="UP001461341">
    <property type="component" value="Chromosome"/>
</dbReference>
<dbReference type="InterPro" id="IPR045784">
    <property type="entry name" value="Radical_SAM_N2"/>
</dbReference>
<dbReference type="SMART" id="SM00729">
    <property type="entry name" value="Elp3"/>
    <property type="match status" value="1"/>
</dbReference>
<dbReference type="InterPro" id="IPR023862">
    <property type="entry name" value="CHP03960_rSAM"/>
</dbReference>
<feature type="domain" description="Radical SAM core" evidence="1">
    <location>
        <begin position="253"/>
        <end position="484"/>
    </location>
</feature>
<dbReference type="Pfam" id="PF19864">
    <property type="entry name" value="Radical_SAM_N2"/>
    <property type="match status" value="1"/>
</dbReference>
<accession>A0ABZ2YF64</accession>
<dbReference type="RefSeq" id="WP_369019081.1">
    <property type="nucleotide sequence ID" value="NZ_CP121689.1"/>
</dbReference>
<dbReference type="PROSITE" id="PS51918">
    <property type="entry name" value="RADICAL_SAM"/>
    <property type="match status" value="1"/>
</dbReference>
<reference evidence="2 3" key="1">
    <citation type="submission" date="2023-03" db="EMBL/GenBank/DDBJ databases">
        <title>Novel Species.</title>
        <authorList>
            <person name="Ma S."/>
        </authorList>
    </citation>
    <scope>NUCLEOTIDE SEQUENCE [LARGE SCALE GENOMIC DNA]</scope>
    <source>
        <strain evidence="2 3">B11</strain>
    </source>
</reference>
<dbReference type="SFLD" id="SFLDG01082">
    <property type="entry name" value="B12-binding_domain_containing"/>
    <property type="match status" value="1"/>
</dbReference>
<dbReference type="InterPro" id="IPR058240">
    <property type="entry name" value="rSAM_sf"/>
</dbReference>
<dbReference type="InterPro" id="IPR023404">
    <property type="entry name" value="rSAM_horseshoe"/>
</dbReference>
<keyword evidence="3" id="KW-1185">Reference proteome</keyword>
<dbReference type="Pfam" id="PF04055">
    <property type="entry name" value="Radical_SAM"/>
    <property type="match status" value="1"/>
</dbReference>
<dbReference type="InterPro" id="IPR007197">
    <property type="entry name" value="rSAM"/>
</dbReference>
<dbReference type="EMBL" id="CP121689">
    <property type="protein sequence ID" value="WZL76916.1"/>
    <property type="molecule type" value="Genomic_DNA"/>
</dbReference>
<dbReference type="PANTHER" id="PTHR42731:SF1">
    <property type="entry name" value="RADICAL SAM DOMAIN PROTEIN"/>
    <property type="match status" value="1"/>
</dbReference>
<gene>
    <name evidence="2" type="ORF">QBE54_04090</name>
</gene>
<organism evidence="2 3">
    <name type="scientific">Thermatribacter velox</name>
    <dbReference type="NCBI Taxonomy" id="3039681"/>
    <lineage>
        <taxon>Bacteria</taxon>
        <taxon>Pseudomonadati</taxon>
        <taxon>Atribacterota</taxon>
        <taxon>Atribacteria</taxon>
        <taxon>Atribacterales</taxon>
        <taxon>Thermatribacteraceae</taxon>
        <taxon>Thermatribacter</taxon>
    </lineage>
</organism>
<evidence type="ECO:0000259" key="1">
    <source>
        <dbReference type="PROSITE" id="PS51918"/>
    </source>
</evidence>
<dbReference type="SUPFAM" id="SSF102114">
    <property type="entry name" value="Radical SAM enzymes"/>
    <property type="match status" value="1"/>
</dbReference>
<evidence type="ECO:0000313" key="2">
    <source>
        <dbReference type="EMBL" id="WZL76916.1"/>
    </source>
</evidence>
<dbReference type="Gene3D" id="3.80.30.20">
    <property type="entry name" value="tm_1862 like domain"/>
    <property type="match status" value="1"/>
</dbReference>
<dbReference type="CDD" id="cd01335">
    <property type="entry name" value="Radical_SAM"/>
    <property type="match status" value="1"/>
</dbReference>
<sequence length="605" mass="69254">MEIEELFKSNQLLRFKKPGRYLGKEWNVVVKDSRQVVVNVCLAFPDVYEIGMSHLGLRILYHLFNALPFCRAERAFLPWPDLGQFLLQKKLPLFSLESRTPVKEFDVLGFSLQHELSYTSILYFLELAGIPFRASERGEDLPLVIGGGPCVFNPEPVAEFFDAFFLGEAEEAVPEIAQVLKETKGEDRDKILDELSKIKGVYIPSRYRVYYDIQGRVAKIIASESVPLPVKKRVVSDLNAVPFPEKMLVPYVSIIHDRIPLEIARGCGRGCRFCQAGMVYRPVRERSLDSLVELAKKLVKSTGYEEVSLVSLSSTDHSQIRELVFRLARELEPLKVNISLPSLRMDLFSVELAESIAKVRRKGLTFAPEAGTDRMRRVINKGLNEEDVFHTLEKVFKAGWARVKLYFMIGLPFEREEDVLGIVKLCEGILRLGKKVARRRVELNLSVAAFVPKPHTPFQWVAQEDKRSLWEKVQLLEKGLARLRGVSWHWSDLDASFIEALLARGDRKLSRVLEKAYTKGAKMESWSEFFKIDYWYGAMDEEGLDGAFYVNRERSFAEILPWEHLDCGVSKQFMWQELKRAQGEELTLPCFGTENCSRCGVCYGT</sequence>
<dbReference type="InterPro" id="IPR006638">
    <property type="entry name" value="Elp3/MiaA/NifB-like_rSAM"/>
</dbReference>